<sequence>MPFFGLFMTQFLDFHALKASVLSSIKYLLAVVFAIHTYVQSSRSRTGCTAASPPESNTLYVVSHLQLRQTPILFSSLLNPEFRIPSAPESSIYPATHSLNDIFFHSRRLSVLPA</sequence>
<evidence type="ECO:0000313" key="2">
    <source>
        <dbReference type="Proteomes" id="UP001498398"/>
    </source>
</evidence>
<organism evidence="1 2">
    <name type="scientific">Marasmiellus scandens</name>
    <dbReference type="NCBI Taxonomy" id="2682957"/>
    <lineage>
        <taxon>Eukaryota</taxon>
        <taxon>Fungi</taxon>
        <taxon>Dikarya</taxon>
        <taxon>Basidiomycota</taxon>
        <taxon>Agaricomycotina</taxon>
        <taxon>Agaricomycetes</taxon>
        <taxon>Agaricomycetidae</taxon>
        <taxon>Agaricales</taxon>
        <taxon>Marasmiineae</taxon>
        <taxon>Omphalotaceae</taxon>
        <taxon>Marasmiellus</taxon>
    </lineage>
</organism>
<proteinExistence type="predicted"/>
<accession>A0ABR1JUQ6</accession>
<dbReference type="Proteomes" id="UP001498398">
    <property type="component" value="Unassembled WGS sequence"/>
</dbReference>
<reference evidence="1 2" key="1">
    <citation type="submission" date="2024-01" db="EMBL/GenBank/DDBJ databases">
        <title>A draft genome for the cacao thread blight pathogen Marasmiellus scandens.</title>
        <authorList>
            <person name="Baruah I.K."/>
            <person name="Leung J."/>
            <person name="Bukari Y."/>
            <person name="Amoako-Attah I."/>
            <person name="Meinhardt L.W."/>
            <person name="Bailey B.A."/>
            <person name="Cohen S.P."/>
        </authorList>
    </citation>
    <scope>NUCLEOTIDE SEQUENCE [LARGE SCALE GENOMIC DNA]</scope>
    <source>
        <strain evidence="1 2">GH-19</strain>
    </source>
</reference>
<protein>
    <submittedName>
        <fullName evidence="1">Uncharacterized protein</fullName>
    </submittedName>
</protein>
<gene>
    <name evidence="1" type="ORF">VKT23_004367</name>
</gene>
<keyword evidence="2" id="KW-1185">Reference proteome</keyword>
<dbReference type="EMBL" id="JBANRG010000004">
    <property type="protein sequence ID" value="KAK7467310.1"/>
    <property type="molecule type" value="Genomic_DNA"/>
</dbReference>
<name>A0ABR1JUQ6_9AGAR</name>
<evidence type="ECO:0000313" key="1">
    <source>
        <dbReference type="EMBL" id="KAK7467310.1"/>
    </source>
</evidence>
<comment type="caution">
    <text evidence="1">The sequence shown here is derived from an EMBL/GenBank/DDBJ whole genome shotgun (WGS) entry which is preliminary data.</text>
</comment>